<dbReference type="InterPro" id="IPR019811">
    <property type="entry name" value="HDH_CS"/>
</dbReference>
<dbReference type="NCBIfam" id="NF004976">
    <property type="entry name" value="PRK06349.1"/>
    <property type="match status" value="1"/>
</dbReference>
<evidence type="ECO:0000256" key="9">
    <source>
        <dbReference type="ARBA" id="ARBA00022857"/>
    </source>
</evidence>
<evidence type="ECO:0000256" key="2">
    <source>
        <dbReference type="ARBA" id="ARBA00005056"/>
    </source>
</evidence>
<comment type="pathway">
    <text evidence="3 13">Amino-acid biosynthesis; L-methionine biosynthesis via de novo pathway; L-homoserine from L-aspartate: step 3/3.</text>
</comment>
<dbReference type="InterPro" id="IPR045865">
    <property type="entry name" value="ACT-like_dom_sf"/>
</dbReference>
<dbReference type="GO" id="GO:0004412">
    <property type="term" value="F:homoserine dehydrogenase activity"/>
    <property type="evidence" value="ECO:0007669"/>
    <property type="project" value="UniProtKB-EC"/>
</dbReference>
<keyword evidence="8 13" id="KW-0791">Threonine biosynthesis</keyword>
<dbReference type="Pfam" id="PF03447">
    <property type="entry name" value="NAD_binding_3"/>
    <property type="match status" value="1"/>
</dbReference>
<evidence type="ECO:0000259" key="15">
    <source>
        <dbReference type="PROSITE" id="PS51671"/>
    </source>
</evidence>
<feature type="domain" description="ACT" evidence="15">
    <location>
        <begin position="350"/>
        <end position="425"/>
    </location>
</feature>
<comment type="similarity">
    <text evidence="4 14">Belongs to the homoserine dehydrogenase family.</text>
</comment>
<keyword evidence="10 13" id="KW-0560">Oxidoreductase</keyword>
<dbReference type="Gene3D" id="3.40.50.720">
    <property type="entry name" value="NAD(P)-binding Rossmann-like Domain"/>
    <property type="match status" value="1"/>
</dbReference>
<dbReference type="Proteomes" id="UP001197974">
    <property type="component" value="Chromosome"/>
</dbReference>
<evidence type="ECO:0000256" key="4">
    <source>
        <dbReference type="ARBA" id="ARBA00006753"/>
    </source>
</evidence>
<dbReference type="InterPro" id="IPR005106">
    <property type="entry name" value="Asp/hSer_DH_NAD-bd"/>
</dbReference>
<accession>A0ABY9JPH2</accession>
<comment type="pathway">
    <text evidence="2 13">Amino-acid biosynthesis; L-threonine biosynthesis; L-threonine from L-aspartate: step 3/5.</text>
</comment>
<comment type="catalytic activity">
    <reaction evidence="12">
        <text>L-homoserine + NADP(+) = L-aspartate 4-semialdehyde + NADPH + H(+)</text>
        <dbReference type="Rhea" id="RHEA:15761"/>
        <dbReference type="ChEBI" id="CHEBI:15378"/>
        <dbReference type="ChEBI" id="CHEBI:57476"/>
        <dbReference type="ChEBI" id="CHEBI:57783"/>
        <dbReference type="ChEBI" id="CHEBI:58349"/>
        <dbReference type="ChEBI" id="CHEBI:537519"/>
        <dbReference type="EC" id="1.1.1.3"/>
    </reaction>
    <physiologicalReaction direction="right-to-left" evidence="12">
        <dbReference type="Rhea" id="RHEA:15763"/>
    </physiologicalReaction>
</comment>
<dbReference type="PROSITE" id="PS51671">
    <property type="entry name" value="ACT"/>
    <property type="match status" value="1"/>
</dbReference>
<dbReference type="RefSeq" id="WP_226540323.1">
    <property type="nucleotide sequence ID" value="NZ_CP129013.1"/>
</dbReference>
<keyword evidence="11 13" id="KW-0486">Methionine biosynthesis</keyword>
<evidence type="ECO:0000256" key="11">
    <source>
        <dbReference type="ARBA" id="ARBA00023167"/>
    </source>
</evidence>
<keyword evidence="7 13" id="KW-0028">Amino-acid biosynthesis</keyword>
<evidence type="ECO:0000256" key="3">
    <source>
        <dbReference type="ARBA" id="ARBA00005062"/>
    </source>
</evidence>
<organism evidence="16 17">
    <name type="scientific">Bacillus carboniphilus</name>
    <dbReference type="NCBI Taxonomy" id="86663"/>
    <lineage>
        <taxon>Bacteria</taxon>
        <taxon>Bacillati</taxon>
        <taxon>Bacillota</taxon>
        <taxon>Bacilli</taxon>
        <taxon>Bacillales</taxon>
        <taxon>Bacillaceae</taxon>
        <taxon>Bacillus</taxon>
    </lineage>
</organism>
<dbReference type="PANTHER" id="PTHR43331">
    <property type="entry name" value="HOMOSERINE DEHYDROGENASE"/>
    <property type="match status" value="1"/>
</dbReference>
<evidence type="ECO:0000313" key="16">
    <source>
        <dbReference type="EMBL" id="WLR41299.1"/>
    </source>
</evidence>
<proteinExistence type="inferred from homology"/>
<evidence type="ECO:0000256" key="5">
    <source>
        <dbReference type="ARBA" id="ARBA00013213"/>
    </source>
</evidence>
<evidence type="ECO:0000256" key="12">
    <source>
        <dbReference type="ARBA" id="ARBA00048841"/>
    </source>
</evidence>
<dbReference type="PIRSF" id="PIRSF000098">
    <property type="entry name" value="Homoser_dehydrog"/>
    <property type="match status" value="1"/>
</dbReference>
<dbReference type="PROSITE" id="PS01042">
    <property type="entry name" value="HOMOSER_DHGENASE"/>
    <property type="match status" value="1"/>
</dbReference>
<dbReference type="InterPro" id="IPR002912">
    <property type="entry name" value="ACT_dom"/>
</dbReference>
<evidence type="ECO:0000256" key="10">
    <source>
        <dbReference type="ARBA" id="ARBA00023002"/>
    </source>
</evidence>
<dbReference type="InterPro" id="IPR016204">
    <property type="entry name" value="HDH"/>
</dbReference>
<dbReference type="Pfam" id="PF01842">
    <property type="entry name" value="ACT"/>
    <property type="match status" value="1"/>
</dbReference>
<dbReference type="PANTHER" id="PTHR43331:SF1">
    <property type="entry name" value="HOMOSERINE DEHYDROGENASE"/>
    <property type="match status" value="1"/>
</dbReference>
<name>A0ABY9JPH2_9BACI</name>
<evidence type="ECO:0000256" key="14">
    <source>
        <dbReference type="RuleBase" id="RU004171"/>
    </source>
</evidence>
<dbReference type="SUPFAM" id="SSF55347">
    <property type="entry name" value="Glyceraldehyde-3-phosphate dehydrogenase-like, C-terminal domain"/>
    <property type="match status" value="1"/>
</dbReference>
<comment type="cofactor">
    <cofactor evidence="1">
        <name>a metal cation</name>
        <dbReference type="ChEBI" id="CHEBI:25213"/>
    </cofactor>
</comment>
<gene>
    <name evidence="16" type="ORF">LC087_10190</name>
</gene>
<dbReference type="InterPro" id="IPR001342">
    <property type="entry name" value="HDH_cat"/>
</dbReference>
<dbReference type="EC" id="1.1.1.3" evidence="5 13"/>
<reference evidence="16 17" key="1">
    <citation type="submission" date="2023-06" db="EMBL/GenBank/DDBJ databases">
        <title>Five Gram-positive bacteria isolated from mangrove sediments in Shenzhen, Guangdong, China.</title>
        <authorList>
            <person name="Yu S."/>
            <person name="Zheng W."/>
            <person name="Huang Y."/>
        </authorList>
    </citation>
    <scope>NUCLEOTIDE SEQUENCE [LARGE SCALE GENOMIC DNA]</scope>
    <source>
        <strain evidence="16 17">SaN35-3</strain>
    </source>
</reference>
<protein>
    <recommendedName>
        <fullName evidence="6 13">Homoserine dehydrogenase</fullName>
        <ecNumber evidence="5 13">1.1.1.3</ecNumber>
    </recommendedName>
</protein>
<dbReference type="Pfam" id="PF00742">
    <property type="entry name" value="Homoserine_dh"/>
    <property type="match status" value="1"/>
</dbReference>
<evidence type="ECO:0000256" key="6">
    <source>
        <dbReference type="ARBA" id="ARBA00013376"/>
    </source>
</evidence>
<evidence type="ECO:0000313" key="17">
    <source>
        <dbReference type="Proteomes" id="UP001197974"/>
    </source>
</evidence>
<dbReference type="Gene3D" id="3.30.70.260">
    <property type="match status" value="1"/>
</dbReference>
<evidence type="ECO:0000256" key="7">
    <source>
        <dbReference type="ARBA" id="ARBA00022605"/>
    </source>
</evidence>
<evidence type="ECO:0000256" key="1">
    <source>
        <dbReference type="ARBA" id="ARBA00001920"/>
    </source>
</evidence>
<dbReference type="Gene3D" id="3.30.360.10">
    <property type="entry name" value="Dihydrodipicolinate Reductase, domain 2"/>
    <property type="match status" value="1"/>
</dbReference>
<dbReference type="CDD" id="cd04881">
    <property type="entry name" value="ACT_HSDH-Hom"/>
    <property type="match status" value="1"/>
</dbReference>
<dbReference type="SUPFAM" id="SSF51735">
    <property type="entry name" value="NAD(P)-binding Rossmann-fold domains"/>
    <property type="match status" value="1"/>
</dbReference>
<dbReference type="SUPFAM" id="SSF55021">
    <property type="entry name" value="ACT-like"/>
    <property type="match status" value="1"/>
</dbReference>
<evidence type="ECO:0000256" key="13">
    <source>
        <dbReference type="RuleBase" id="RU000579"/>
    </source>
</evidence>
<dbReference type="InterPro" id="IPR036291">
    <property type="entry name" value="NAD(P)-bd_dom_sf"/>
</dbReference>
<keyword evidence="9 13" id="KW-0521">NADP</keyword>
<sequence length="429" mass="47205">MKSISVGLLGLGTVGSGVVKIIKNHQDKLAHELGCSINIKKVLVKDESKQRDVSIDNSKITTRANELIDDPEIDVIIEVMGGIEQTKNYLMQALHNKKHVVTANKDLIAVYGSELLATARENECDLFYEASVAGGIPIIRSLVDGLVSDRITKMMGIVNGTTNFILTKMSKFGSPYSQVLKQAQDLGFAETDPSSDVEGIDAARKMAILARLGFSMNVDLQDVRVKGISHITEDDIYYSQKLGYEMKLIGVAKRDQESIEVSVEPTLLSQDHPLANVQDEYNAVYVYGEAVGETMFYGPGAGSLPTATAIVSDLVAILKNLHLGVNGKSSVVPQHEKQLKNRGDIFAQYFLRIHVKDQVGAFAHITELFSKRGVSFEKILQLPLEGHDVAEIVIITHPCSLKDFEEILEILKFYPVVDEVKSTYRVEGL</sequence>
<keyword evidence="17" id="KW-1185">Reference proteome</keyword>
<evidence type="ECO:0000256" key="8">
    <source>
        <dbReference type="ARBA" id="ARBA00022697"/>
    </source>
</evidence>
<dbReference type="EMBL" id="CP129013">
    <property type="protein sequence ID" value="WLR41299.1"/>
    <property type="molecule type" value="Genomic_DNA"/>
</dbReference>